<gene>
    <name evidence="2" type="ORF">AB0I59_01420</name>
</gene>
<evidence type="ECO:0000313" key="3">
    <source>
        <dbReference type="Proteomes" id="UP001551675"/>
    </source>
</evidence>
<keyword evidence="1" id="KW-1133">Transmembrane helix</keyword>
<keyword evidence="1" id="KW-0812">Transmembrane</keyword>
<proteinExistence type="predicted"/>
<evidence type="ECO:0000256" key="1">
    <source>
        <dbReference type="SAM" id="Phobius"/>
    </source>
</evidence>
<keyword evidence="1" id="KW-0472">Membrane</keyword>
<sequence>MLNGFRRTSEKYFGVLASSPIIAGLVGASFGLVLSNLAAARGAGPPQWALVGIFLAAIFSAAFVQNKLTSVEVRVAQLTNAAHLLRVDEQSGGMDIVNGLVQNSRIVRVVGRARQDQLMSPLSHQKDYLAATEAAVRTGRLRVYRRITGDELRTLFRGHLERLLRMRQPGQDVQVALVPEIDLLVSYQVFDRTAAIIGIETSAVPGIRDSTVVFLTYNVEIIDALTAHFDGAWARLAAIADADELLSRTTAL</sequence>
<protein>
    <submittedName>
        <fullName evidence="2">Uncharacterized protein</fullName>
    </submittedName>
</protein>
<reference evidence="2 3" key="1">
    <citation type="submission" date="2024-06" db="EMBL/GenBank/DDBJ databases">
        <title>The Natural Products Discovery Center: Release of the First 8490 Sequenced Strains for Exploring Actinobacteria Biosynthetic Diversity.</title>
        <authorList>
            <person name="Kalkreuter E."/>
            <person name="Kautsar S.A."/>
            <person name="Yang D."/>
            <person name="Bader C.D."/>
            <person name="Teijaro C.N."/>
            <person name="Fluegel L."/>
            <person name="Davis C.M."/>
            <person name="Simpson J.R."/>
            <person name="Lauterbach L."/>
            <person name="Steele A.D."/>
            <person name="Gui C."/>
            <person name="Meng S."/>
            <person name="Li G."/>
            <person name="Viehrig K."/>
            <person name="Ye F."/>
            <person name="Su P."/>
            <person name="Kiefer A.F."/>
            <person name="Nichols A."/>
            <person name="Cepeda A.J."/>
            <person name="Yan W."/>
            <person name="Fan B."/>
            <person name="Jiang Y."/>
            <person name="Adhikari A."/>
            <person name="Zheng C.-J."/>
            <person name="Schuster L."/>
            <person name="Cowan T.M."/>
            <person name="Smanski M.J."/>
            <person name="Chevrette M.G."/>
            <person name="De Carvalho L.P.S."/>
            <person name="Shen B."/>
        </authorList>
    </citation>
    <scope>NUCLEOTIDE SEQUENCE [LARGE SCALE GENOMIC DNA]</scope>
    <source>
        <strain evidence="2 3">NPDC050100</strain>
    </source>
</reference>
<comment type="caution">
    <text evidence="2">The sequence shown here is derived from an EMBL/GenBank/DDBJ whole genome shotgun (WGS) entry which is preliminary data.</text>
</comment>
<feature type="transmembrane region" description="Helical" evidence="1">
    <location>
        <begin position="12"/>
        <end position="34"/>
    </location>
</feature>
<accession>A0ABV3G6L5</accession>
<dbReference type="EMBL" id="JBFALK010000001">
    <property type="protein sequence ID" value="MEV0967265.1"/>
    <property type="molecule type" value="Genomic_DNA"/>
</dbReference>
<organism evidence="2 3">
    <name type="scientific">Microtetraspora glauca</name>
    <dbReference type="NCBI Taxonomy" id="1996"/>
    <lineage>
        <taxon>Bacteria</taxon>
        <taxon>Bacillati</taxon>
        <taxon>Actinomycetota</taxon>
        <taxon>Actinomycetes</taxon>
        <taxon>Streptosporangiales</taxon>
        <taxon>Streptosporangiaceae</taxon>
        <taxon>Microtetraspora</taxon>
    </lineage>
</organism>
<name>A0ABV3G6L5_MICGL</name>
<dbReference type="Proteomes" id="UP001551675">
    <property type="component" value="Unassembled WGS sequence"/>
</dbReference>
<feature type="transmembrane region" description="Helical" evidence="1">
    <location>
        <begin position="46"/>
        <end position="64"/>
    </location>
</feature>
<evidence type="ECO:0000313" key="2">
    <source>
        <dbReference type="EMBL" id="MEV0967265.1"/>
    </source>
</evidence>
<dbReference type="RefSeq" id="WP_061253333.1">
    <property type="nucleotide sequence ID" value="NZ_JBFALK010000001.1"/>
</dbReference>
<keyword evidence="3" id="KW-1185">Reference proteome</keyword>